<sequence>MEITWLGHGSFRIEMGEAVLLVDPWLTGNPVLPETVHDSATNGATHIVLTHAHFDHAADILTLARKLGVPVVGQYDLMSHWAEAEGIDTVGFNKGGTVECAGVAVSMVPASHSSTFASPEGPKAAGSEVGYVLQAGGRTVYFSGDTALMADMEWIGDYYKPDIGILSAGGHFTMDMAQAAYAAKRWFDFRTVIPGHYRTFPILEQSADALAAALPGVQVIEPEVMSPISL</sequence>
<dbReference type="Gene3D" id="3.60.15.10">
    <property type="entry name" value="Ribonuclease Z/Hydroxyacylglutathione hydrolase-like"/>
    <property type="match status" value="1"/>
</dbReference>
<dbReference type="Pfam" id="PF12706">
    <property type="entry name" value="Lactamase_B_2"/>
    <property type="match status" value="1"/>
</dbReference>
<name>A0A0L1JLD8_9RHOB</name>
<keyword evidence="5" id="KW-1185">Reference proteome</keyword>
<dbReference type="InterPro" id="IPR036866">
    <property type="entry name" value="RibonucZ/Hydroxyglut_hydro"/>
</dbReference>
<dbReference type="InterPro" id="IPR001279">
    <property type="entry name" value="Metallo-B-lactamas"/>
</dbReference>
<evidence type="ECO:0000313" key="5">
    <source>
        <dbReference type="Proteomes" id="UP000036938"/>
    </source>
</evidence>
<dbReference type="EMBL" id="AQQZ01000008">
    <property type="protein sequence ID" value="KNG92565.1"/>
    <property type="molecule type" value="Genomic_DNA"/>
</dbReference>
<dbReference type="RefSeq" id="WP_050531950.1">
    <property type="nucleotide sequence ID" value="NZ_AQQZ01000008.1"/>
</dbReference>
<dbReference type="PANTHER" id="PTHR43546:SF3">
    <property type="entry name" value="UPF0173 METAL-DEPENDENT HYDROLASE MJ1163"/>
    <property type="match status" value="1"/>
</dbReference>
<accession>A0A0L1JLD8</accession>
<proteinExistence type="inferred from homology"/>
<dbReference type="OrthoDB" id="9789133at2"/>
<dbReference type="GO" id="GO:0016787">
    <property type="term" value="F:hydrolase activity"/>
    <property type="evidence" value="ECO:0007669"/>
    <property type="project" value="UniProtKB-UniRule"/>
</dbReference>
<gene>
    <name evidence="4" type="ORF">ATO11_16180</name>
</gene>
<dbReference type="InterPro" id="IPR050114">
    <property type="entry name" value="UPF0173_UPF0282_UlaG_hydrolase"/>
</dbReference>
<evidence type="ECO:0000313" key="4">
    <source>
        <dbReference type="EMBL" id="KNG92565.1"/>
    </source>
</evidence>
<comment type="similarity">
    <text evidence="2">Belongs to the UPF0173 family.</text>
</comment>
<keyword evidence="1 2" id="KW-0378">Hydrolase</keyword>
<reference evidence="4 5" key="1">
    <citation type="journal article" date="2015" name="Int. J. Syst. Evol. Microbiol.">
        <title>Aestuariivita atlantica sp. nov., isolated from deep sea sediment of the Atlantic Ocean.</title>
        <authorList>
            <person name="Li G."/>
            <person name="Lai Q."/>
            <person name="Du Y."/>
            <person name="Liu X."/>
            <person name="Sun F."/>
            <person name="Shao Z."/>
        </authorList>
    </citation>
    <scope>NUCLEOTIDE SEQUENCE [LARGE SCALE GENOMIC DNA]</scope>
    <source>
        <strain evidence="4 5">22II-S11-z3</strain>
    </source>
</reference>
<feature type="domain" description="Metallo-beta-lactamase" evidence="3">
    <location>
        <begin position="7"/>
        <end position="196"/>
    </location>
</feature>
<dbReference type="AlphaFoldDB" id="A0A0L1JLD8"/>
<dbReference type="SUPFAM" id="SSF56281">
    <property type="entry name" value="Metallo-hydrolase/oxidoreductase"/>
    <property type="match status" value="1"/>
</dbReference>
<organism evidence="4 5">
    <name type="scientific">Pseudaestuariivita atlantica</name>
    <dbReference type="NCBI Taxonomy" id="1317121"/>
    <lineage>
        <taxon>Bacteria</taxon>
        <taxon>Pseudomonadati</taxon>
        <taxon>Pseudomonadota</taxon>
        <taxon>Alphaproteobacteria</taxon>
        <taxon>Rhodobacterales</taxon>
        <taxon>Paracoccaceae</taxon>
        <taxon>Pseudaestuariivita</taxon>
    </lineage>
</organism>
<dbReference type="STRING" id="1317121.ATO11_16180"/>
<dbReference type="PANTHER" id="PTHR43546">
    <property type="entry name" value="UPF0173 METAL-DEPENDENT HYDROLASE MJ1163-RELATED"/>
    <property type="match status" value="1"/>
</dbReference>
<dbReference type="HAMAP" id="MF_00457">
    <property type="entry name" value="UPF0173"/>
    <property type="match status" value="1"/>
</dbReference>
<dbReference type="InterPro" id="IPR022877">
    <property type="entry name" value="UPF0173"/>
</dbReference>
<dbReference type="NCBIfam" id="NF001911">
    <property type="entry name" value="PRK00685.1"/>
    <property type="match status" value="1"/>
</dbReference>
<dbReference type="PATRIC" id="fig|1317121.7.peg.3965"/>
<dbReference type="SMART" id="SM00849">
    <property type="entry name" value="Lactamase_B"/>
    <property type="match status" value="1"/>
</dbReference>
<comment type="caution">
    <text evidence="4">The sequence shown here is derived from an EMBL/GenBank/DDBJ whole genome shotgun (WGS) entry which is preliminary data.</text>
</comment>
<evidence type="ECO:0000259" key="3">
    <source>
        <dbReference type="SMART" id="SM00849"/>
    </source>
</evidence>
<evidence type="ECO:0000256" key="2">
    <source>
        <dbReference type="HAMAP-Rule" id="MF_00457"/>
    </source>
</evidence>
<dbReference type="Proteomes" id="UP000036938">
    <property type="component" value="Unassembled WGS sequence"/>
</dbReference>
<protein>
    <recommendedName>
        <fullName evidence="2">UPF0173 metal-dependent hydrolase ATO11_16180</fullName>
    </recommendedName>
</protein>
<evidence type="ECO:0000256" key="1">
    <source>
        <dbReference type="ARBA" id="ARBA00022801"/>
    </source>
</evidence>